<comment type="subcellular location">
    <subcellularLocation>
        <location evidence="2 10">Nucleus</location>
    </subcellularLocation>
</comment>
<dbReference type="InterPro" id="IPR003311">
    <property type="entry name" value="AUX_IAA"/>
</dbReference>
<evidence type="ECO:0000256" key="1">
    <source>
        <dbReference type="ARBA" id="ARBA00002159"/>
    </source>
</evidence>
<evidence type="ECO:0000256" key="7">
    <source>
        <dbReference type="ARBA" id="ARBA00023163"/>
    </source>
</evidence>
<dbReference type="GO" id="GO:0006355">
    <property type="term" value="P:regulation of DNA-templated transcription"/>
    <property type="evidence" value="ECO:0007669"/>
    <property type="project" value="InterPro"/>
</dbReference>
<dbReference type="GO" id="GO:0005634">
    <property type="term" value="C:nucleus"/>
    <property type="evidence" value="ECO:0007669"/>
    <property type="project" value="UniProtKB-SubCell"/>
</dbReference>
<keyword evidence="6 10" id="KW-0805">Transcription regulation</keyword>
<evidence type="ECO:0000256" key="4">
    <source>
        <dbReference type="ARBA" id="ARBA00011726"/>
    </source>
</evidence>
<evidence type="ECO:0000256" key="8">
    <source>
        <dbReference type="ARBA" id="ARBA00023242"/>
    </source>
</evidence>
<evidence type="ECO:0000313" key="11">
    <source>
        <dbReference type="EnsemblPlants" id="EMT13390"/>
    </source>
</evidence>
<organism evidence="11">
    <name type="scientific">Aegilops tauschii</name>
    <name type="common">Tausch's goatgrass</name>
    <name type="synonym">Aegilops squarrosa</name>
    <dbReference type="NCBI Taxonomy" id="37682"/>
    <lineage>
        <taxon>Eukaryota</taxon>
        <taxon>Viridiplantae</taxon>
        <taxon>Streptophyta</taxon>
        <taxon>Embryophyta</taxon>
        <taxon>Tracheophyta</taxon>
        <taxon>Spermatophyta</taxon>
        <taxon>Magnoliopsida</taxon>
        <taxon>Liliopsida</taxon>
        <taxon>Poales</taxon>
        <taxon>Poaceae</taxon>
        <taxon>BOP clade</taxon>
        <taxon>Pooideae</taxon>
        <taxon>Triticodae</taxon>
        <taxon>Triticeae</taxon>
        <taxon>Triticinae</taxon>
        <taxon>Aegilops</taxon>
    </lineage>
</organism>
<keyword evidence="9 10" id="KW-0927">Auxin signaling pathway</keyword>
<dbReference type="Pfam" id="PF02309">
    <property type="entry name" value="AUX_IAA"/>
    <property type="match status" value="2"/>
</dbReference>
<evidence type="ECO:0000256" key="5">
    <source>
        <dbReference type="ARBA" id="ARBA00022491"/>
    </source>
</evidence>
<name>N1R2H4_AEGTA</name>
<dbReference type="PANTHER" id="PTHR31734">
    <property type="entry name" value="AUXIN-RESPONSIVE PROTEIN IAA17"/>
    <property type="match status" value="1"/>
</dbReference>
<keyword evidence="8 10" id="KW-0539">Nucleus</keyword>
<comment type="function">
    <text evidence="1 10">Aux/IAA proteins are short-lived transcriptional factors that function as repressors of early auxin response genes at low auxin concentrations.</text>
</comment>
<evidence type="ECO:0000256" key="2">
    <source>
        <dbReference type="ARBA" id="ARBA00004123"/>
    </source>
</evidence>
<keyword evidence="5 10" id="KW-0678">Repressor</keyword>
<dbReference type="GO" id="GO:0009734">
    <property type="term" value="P:auxin-activated signaling pathway"/>
    <property type="evidence" value="ECO:0007669"/>
    <property type="project" value="UniProtKB-UniRule"/>
</dbReference>
<dbReference type="InterPro" id="IPR033389">
    <property type="entry name" value="AUX/IAA_dom"/>
</dbReference>
<dbReference type="SUPFAM" id="SSF54277">
    <property type="entry name" value="CAD &amp; PB1 domains"/>
    <property type="match status" value="1"/>
</dbReference>
<dbReference type="PROSITE" id="PS51745">
    <property type="entry name" value="PB1"/>
    <property type="match status" value="1"/>
</dbReference>
<dbReference type="Gene3D" id="3.10.20.90">
    <property type="entry name" value="Phosphatidylinositol 3-kinase Catalytic Subunit, Chain A, domain 1"/>
    <property type="match status" value="1"/>
</dbReference>
<evidence type="ECO:0000256" key="3">
    <source>
        <dbReference type="ARBA" id="ARBA00006728"/>
    </source>
</evidence>
<dbReference type="AlphaFoldDB" id="N1R2H4"/>
<reference evidence="11" key="1">
    <citation type="submission" date="2015-06" db="UniProtKB">
        <authorList>
            <consortium name="EnsemblPlants"/>
        </authorList>
    </citation>
    <scope>IDENTIFICATION</scope>
</reference>
<comment type="similarity">
    <text evidence="3 10">Belongs to the Aux/IAA family.</text>
</comment>
<accession>N1R2H4</accession>
<dbReference type="InterPro" id="IPR053793">
    <property type="entry name" value="PB1-like"/>
</dbReference>
<keyword evidence="7 10" id="KW-0804">Transcription</keyword>
<dbReference type="ExpressionAtlas" id="N1R2H4">
    <property type="expression patterns" value="baseline"/>
</dbReference>
<sequence>MEPVDAQLRLGPPSSGGALAATDRKYVKVSIQGAPYLRQVDLRAYGGYAELRAALLSLTGQQLDLAVAYEDEDGDLMLVGDLPWDMFVDSCKKLLIYKRRLI</sequence>
<evidence type="ECO:0000256" key="10">
    <source>
        <dbReference type="RuleBase" id="RU004549"/>
    </source>
</evidence>
<dbReference type="EnsemblPlants" id="EMT13390">
    <property type="protein sequence ID" value="EMT13390"/>
    <property type="gene ID" value="F775_14896"/>
</dbReference>
<evidence type="ECO:0000256" key="6">
    <source>
        <dbReference type="ARBA" id="ARBA00023015"/>
    </source>
</evidence>
<proteinExistence type="inferred from homology"/>
<dbReference type="PANTHER" id="PTHR31734:SF14">
    <property type="entry name" value="AUXIN-RESPONSIVE PROTEIN IAA14"/>
    <property type="match status" value="1"/>
</dbReference>
<protein>
    <recommendedName>
        <fullName evidence="10">Auxin-responsive protein</fullName>
    </recommendedName>
</protein>
<comment type="subunit">
    <text evidence="4 10">Homodimers and heterodimers.</text>
</comment>
<evidence type="ECO:0000256" key="9">
    <source>
        <dbReference type="ARBA" id="ARBA00023294"/>
    </source>
</evidence>